<dbReference type="GO" id="GO:0002376">
    <property type="term" value="P:immune system process"/>
    <property type="evidence" value="ECO:0007669"/>
    <property type="project" value="UniProtKB-KW"/>
</dbReference>
<keyword evidence="6" id="KW-1015">Disulfide bond</keyword>
<dbReference type="InterPro" id="IPR036179">
    <property type="entry name" value="Ig-like_dom_sf"/>
</dbReference>
<sequence>MWSLITLFFFLITHCKSVYLLSVYIGDSVTLPCSFASSSKHLSWYQQRVGEQPQIISSIYKRSNSNSFYKPFDNRRFSVHTGGELYSLSISDVQNSDSAMYYCGHTSITVTEFDRGTFLMVKGSSSWRSHRAPGVSTSCSSDERLVLRFQLQVVDPGARLGLDSELHANQDSPTVQYVALDFKLRRQTSRIQRSTEESVYSAVRGSH</sequence>
<evidence type="ECO:0000256" key="8">
    <source>
        <dbReference type="SAM" id="SignalP"/>
    </source>
</evidence>
<dbReference type="SUPFAM" id="SSF48726">
    <property type="entry name" value="Immunoglobulin"/>
    <property type="match status" value="1"/>
</dbReference>
<evidence type="ECO:0000256" key="4">
    <source>
        <dbReference type="ARBA" id="ARBA00022859"/>
    </source>
</evidence>
<evidence type="ECO:0000313" key="10">
    <source>
        <dbReference type="Ensembl" id="ENSOMEP00000032812.1"/>
    </source>
</evidence>
<dbReference type="CDD" id="cd00099">
    <property type="entry name" value="IgV"/>
    <property type="match status" value="1"/>
</dbReference>
<dbReference type="AlphaFoldDB" id="A0A3B3DRN9"/>
<feature type="chain" id="PRO_5045276305" description="Ig-like domain-containing protein" evidence="8">
    <location>
        <begin position="18"/>
        <end position="207"/>
    </location>
</feature>
<dbReference type="InterPro" id="IPR052051">
    <property type="entry name" value="TCR_complex_component"/>
</dbReference>
<dbReference type="PaxDb" id="30732-ENSOMEP00000032812"/>
<evidence type="ECO:0000256" key="7">
    <source>
        <dbReference type="ARBA" id="ARBA00023180"/>
    </source>
</evidence>
<evidence type="ECO:0000259" key="9">
    <source>
        <dbReference type="PROSITE" id="PS50835"/>
    </source>
</evidence>
<feature type="signal peptide" evidence="8">
    <location>
        <begin position="1"/>
        <end position="17"/>
    </location>
</feature>
<dbReference type="GO" id="GO:0005886">
    <property type="term" value="C:plasma membrane"/>
    <property type="evidence" value="ECO:0007669"/>
    <property type="project" value="UniProtKB-SubCell"/>
</dbReference>
<dbReference type="Pfam" id="PF07686">
    <property type="entry name" value="V-set"/>
    <property type="match status" value="1"/>
</dbReference>
<feature type="domain" description="Ig-like" evidence="9">
    <location>
        <begin position="26"/>
        <end position="103"/>
    </location>
</feature>
<accession>A0A3B3DRN9</accession>
<dbReference type="PROSITE" id="PS50835">
    <property type="entry name" value="IG_LIKE"/>
    <property type="match status" value="1"/>
</dbReference>
<evidence type="ECO:0000256" key="2">
    <source>
        <dbReference type="ARBA" id="ARBA00022475"/>
    </source>
</evidence>
<evidence type="ECO:0000256" key="3">
    <source>
        <dbReference type="ARBA" id="ARBA00022729"/>
    </source>
</evidence>
<dbReference type="PANTHER" id="PTHR19433">
    <property type="entry name" value="T-CELL RECEPTOR ALPHA CHAIN V REGION-RELATED"/>
    <property type="match status" value="1"/>
</dbReference>
<reference evidence="10" key="2">
    <citation type="submission" date="2025-09" db="UniProtKB">
        <authorList>
            <consortium name="Ensembl"/>
        </authorList>
    </citation>
    <scope>IDENTIFICATION</scope>
</reference>
<keyword evidence="11" id="KW-1185">Reference proteome</keyword>
<comment type="subcellular location">
    <subcellularLocation>
        <location evidence="1">Cell membrane</location>
    </subcellularLocation>
</comment>
<dbReference type="InterPro" id="IPR007110">
    <property type="entry name" value="Ig-like_dom"/>
</dbReference>
<dbReference type="InterPro" id="IPR003599">
    <property type="entry name" value="Ig_sub"/>
</dbReference>
<evidence type="ECO:0000313" key="11">
    <source>
        <dbReference type="Proteomes" id="UP000261560"/>
    </source>
</evidence>
<dbReference type="SMART" id="SM00409">
    <property type="entry name" value="IG"/>
    <property type="match status" value="1"/>
</dbReference>
<keyword evidence="5" id="KW-0472">Membrane</keyword>
<keyword evidence="2" id="KW-1003">Cell membrane</keyword>
<dbReference type="GO" id="GO:0009617">
    <property type="term" value="P:response to bacterium"/>
    <property type="evidence" value="ECO:0007669"/>
    <property type="project" value="TreeGrafter"/>
</dbReference>
<evidence type="ECO:0000256" key="1">
    <source>
        <dbReference type="ARBA" id="ARBA00004236"/>
    </source>
</evidence>
<reference evidence="10" key="1">
    <citation type="submission" date="2025-08" db="UniProtKB">
        <authorList>
            <consortium name="Ensembl"/>
        </authorList>
    </citation>
    <scope>IDENTIFICATION</scope>
</reference>
<dbReference type="InterPro" id="IPR013106">
    <property type="entry name" value="Ig_V-set"/>
</dbReference>
<keyword evidence="7" id="KW-0325">Glycoprotein</keyword>
<keyword evidence="3 8" id="KW-0732">Signal</keyword>
<keyword evidence="4" id="KW-0391">Immunity</keyword>
<protein>
    <recommendedName>
        <fullName evidence="9">Ig-like domain-containing protein</fullName>
    </recommendedName>
</protein>
<dbReference type="Gene3D" id="2.60.40.10">
    <property type="entry name" value="Immunoglobulins"/>
    <property type="match status" value="1"/>
</dbReference>
<dbReference type="GeneTree" id="ENSGT00950000182968"/>
<dbReference type="InterPro" id="IPR013783">
    <property type="entry name" value="Ig-like_fold"/>
</dbReference>
<dbReference type="Ensembl" id="ENSOMET00000025338.1">
    <property type="protein sequence ID" value="ENSOMEP00000032812.1"/>
    <property type="gene ID" value="ENSOMEG00000018432.1"/>
</dbReference>
<dbReference type="SMART" id="SM00406">
    <property type="entry name" value="IGv"/>
    <property type="match status" value="1"/>
</dbReference>
<dbReference type="Proteomes" id="UP000261560">
    <property type="component" value="Unplaced"/>
</dbReference>
<dbReference type="PANTHER" id="PTHR19433:SF127">
    <property type="entry name" value="NITR9"/>
    <property type="match status" value="1"/>
</dbReference>
<dbReference type="OMA" id="QCCISEK"/>
<organism evidence="10 11">
    <name type="scientific">Oryzias melastigma</name>
    <name type="common">Marine medaka</name>
    <dbReference type="NCBI Taxonomy" id="30732"/>
    <lineage>
        <taxon>Eukaryota</taxon>
        <taxon>Metazoa</taxon>
        <taxon>Chordata</taxon>
        <taxon>Craniata</taxon>
        <taxon>Vertebrata</taxon>
        <taxon>Euteleostomi</taxon>
        <taxon>Actinopterygii</taxon>
        <taxon>Neopterygii</taxon>
        <taxon>Teleostei</taxon>
        <taxon>Neoteleostei</taxon>
        <taxon>Acanthomorphata</taxon>
        <taxon>Ovalentaria</taxon>
        <taxon>Atherinomorphae</taxon>
        <taxon>Beloniformes</taxon>
        <taxon>Adrianichthyidae</taxon>
        <taxon>Oryziinae</taxon>
        <taxon>Oryzias</taxon>
    </lineage>
</organism>
<evidence type="ECO:0000256" key="5">
    <source>
        <dbReference type="ARBA" id="ARBA00023136"/>
    </source>
</evidence>
<evidence type="ECO:0000256" key="6">
    <source>
        <dbReference type="ARBA" id="ARBA00023157"/>
    </source>
</evidence>
<name>A0A3B3DRN9_ORYME</name>
<proteinExistence type="predicted"/>